<dbReference type="OrthoDB" id="2589801at2"/>
<organism evidence="1 2">
    <name type="scientific">Paenibacillus ferrarius</name>
    <dbReference type="NCBI Taxonomy" id="1469647"/>
    <lineage>
        <taxon>Bacteria</taxon>
        <taxon>Bacillati</taxon>
        <taxon>Bacillota</taxon>
        <taxon>Bacilli</taxon>
        <taxon>Bacillales</taxon>
        <taxon>Paenibacillaceae</taxon>
        <taxon>Paenibacillus</taxon>
    </lineage>
</organism>
<dbReference type="AlphaFoldDB" id="A0A1V4H8U7"/>
<keyword evidence="2" id="KW-1185">Reference proteome</keyword>
<reference evidence="2" key="1">
    <citation type="submission" date="2016-07" db="EMBL/GenBank/DDBJ databases">
        <authorList>
            <person name="Florea S."/>
            <person name="Webb J.S."/>
            <person name="Jaromczyk J."/>
            <person name="Schardl C.L."/>
        </authorList>
    </citation>
    <scope>NUCLEOTIDE SEQUENCE [LARGE SCALE GENOMIC DNA]</scope>
    <source>
        <strain evidence="2">CY1</strain>
    </source>
</reference>
<dbReference type="Gene3D" id="2.10.10.90">
    <property type="match status" value="1"/>
</dbReference>
<accession>A0A1V4H8U7</accession>
<sequence length="212" mass="23263">MMNNTTNLNLIKPDLDTEIHQTIADLASNFQKIDDVADIYGSGMPISGDWLVPRIRWELSPVAGGKMGWVTIRSGKAARAWSALNPFVLGDLIVPTLNNGHYYQCIQKGMSAVTEPTFPTTSGAIIEDIKGASVWQVTKSYALNTIVKPSLSNDRYYICKNSGVSGITEPTWLTSEGSITSDNGVQWTCHIIAKWQEMGTSALFKQFGLIDM</sequence>
<proteinExistence type="predicted"/>
<dbReference type="STRING" id="1469647.BC351_10280"/>
<evidence type="ECO:0000313" key="2">
    <source>
        <dbReference type="Proteomes" id="UP000190626"/>
    </source>
</evidence>
<comment type="caution">
    <text evidence="1">The sequence shown here is derived from an EMBL/GenBank/DDBJ whole genome shotgun (WGS) entry which is preliminary data.</text>
</comment>
<gene>
    <name evidence="1" type="ORF">BC351_10280</name>
</gene>
<dbReference type="Proteomes" id="UP000190626">
    <property type="component" value="Unassembled WGS sequence"/>
</dbReference>
<dbReference type="EMBL" id="MBTG01000056">
    <property type="protein sequence ID" value="OPH47571.1"/>
    <property type="molecule type" value="Genomic_DNA"/>
</dbReference>
<evidence type="ECO:0000313" key="1">
    <source>
        <dbReference type="EMBL" id="OPH47571.1"/>
    </source>
</evidence>
<protein>
    <submittedName>
        <fullName evidence="1">Uncharacterized protein</fullName>
    </submittedName>
</protein>
<name>A0A1V4H8U7_9BACL</name>
<dbReference type="RefSeq" id="WP_144028638.1">
    <property type="nucleotide sequence ID" value="NZ_MBTG01000056.1"/>
</dbReference>